<dbReference type="PROSITE" id="PS51257">
    <property type="entry name" value="PROKAR_LIPOPROTEIN"/>
    <property type="match status" value="1"/>
</dbReference>
<name>A0A0S4XKU4_9BACT</name>
<dbReference type="AlphaFoldDB" id="A0A0S4XKU4"/>
<protein>
    <recommendedName>
        <fullName evidence="2">Lipoprotein</fullName>
    </recommendedName>
</protein>
<evidence type="ECO:0008006" key="2">
    <source>
        <dbReference type="Google" id="ProtNLM"/>
    </source>
</evidence>
<organism evidence="1">
    <name type="scientific">Sulfurovum sp. enrichment culture clone C5</name>
    <dbReference type="NCBI Taxonomy" id="497650"/>
    <lineage>
        <taxon>Bacteria</taxon>
        <taxon>Pseudomonadati</taxon>
        <taxon>Campylobacterota</taxon>
        <taxon>Epsilonproteobacteria</taxon>
        <taxon>Campylobacterales</taxon>
        <taxon>Sulfurovaceae</taxon>
        <taxon>Sulfurovum</taxon>
        <taxon>environmental samples</taxon>
    </lineage>
</organism>
<dbReference type="EMBL" id="FAXN01000002">
    <property type="protein sequence ID" value="CUV64939.1"/>
    <property type="molecule type" value="Genomic_DNA"/>
</dbReference>
<accession>A0A0S4XKU4</accession>
<reference evidence="1" key="1">
    <citation type="submission" date="2015-11" db="EMBL/GenBank/DDBJ databases">
        <authorList>
            <person name="Zhang Y."/>
            <person name="Guo Z."/>
        </authorList>
    </citation>
    <scope>NUCLEOTIDE SEQUENCE</scope>
    <source>
        <strain evidence="1">BN30871</strain>
    </source>
</reference>
<gene>
    <name evidence="1" type="ORF">BN3087_100008</name>
</gene>
<evidence type="ECO:0000313" key="1">
    <source>
        <dbReference type="EMBL" id="CUV64939.1"/>
    </source>
</evidence>
<proteinExistence type="predicted"/>
<sequence>MKKSILGLLFASLMIIGCGKGGGDHNDSNMSEANASFEKQGFLTTKWCAEQGMFQDCRMESIVCGEGECYQKWEFGDEEKMELVLYSNDDLQYYPLDLSKFHHVAELLEEGINKDQVLIKGDLADNNNTIIVTSFEAPPPPAKSFFKGCL</sequence>